<dbReference type="EMBL" id="FOHB01000006">
    <property type="protein sequence ID" value="SES40843.1"/>
    <property type="molecule type" value="Genomic_DNA"/>
</dbReference>
<evidence type="ECO:0000259" key="1">
    <source>
        <dbReference type="SMART" id="SM00909"/>
    </source>
</evidence>
<dbReference type="AlphaFoldDB" id="A0A1H9X5F4"/>
<evidence type="ECO:0000313" key="3">
    <source>
        <dbReference type="Proteomes" id="UP000199019"/>
    </source>
</evidence>
<gene>
    <name evidence="2" type="ORF">SAMN05216199_3421</name>
</gene>
<proteinExistence type="predicted"/>
<sequence length="219" mass="23455">MPGVGPRLYREFHRVTRTGDTVTTALTEMVTGRAVDPDYRTLWPSSTKVVSVNRTGPATLAVDLSRWATNLGSGFEAAAVQQLVYTATAADPSVTRVQVTVNRRVPPSGHLDLSAPQARAPALDTVANVWILAPEQGATVSSPVVVRVYGTGFEGNVPLRVFRGGTEVASTALTTMMGGFATAQTTMRLPAGSYELRAYNDNGRDATLQLWDTKAFTVR</sequence>
<keyword evidence="3" id="KW-1185">Reference proteome</keyword>
<name>A0A1H9X5F4_9MICO</name>
<protein>
    <submittedName>
        <fullName evidence="2">Immunoglobulin-like domain of spore germination</fullName>
    </submittedName>
</protein>
<dbReference type="Pfam" id="PF10648">
    <property type="entry name" value="Gmad2"/>
    <property type="match status" value="1"/>
</dbReference>
<dbReference type="InterPro" id="IPR018911">
    <property type="entry name" value="Gmad2_Ig-like_dom"/>
</dbReference>
<dbReference type="Pfam" id="PF10646">
    <property type="entry name" value="Germane"/>
    <property type="match status" value="1"/>
</dbReference>
<organism evidence="2 3">
    <name type="scientific">Pedococcus cremeus</name>
    <dbReference type="NCBI Taxonomy" id="587636"/>
    <lineage>
        <taxon>Bacteria</taxon>
        <taxon>Bacillati</taxon>
        <taxon>Actinomycetota</taxon>
        <taxon>Actinomycetes</taxon>
        <taxon>Micrococcales</taxon>
        <taxon>Intrasporangiaceae</taxon>
        <taxon>Pedococcus</taxon>
    </lineage>
</organism>
<dbReference type="STRING" id="587636.SAMN05216199_3421"/>
<evidence type="ECO:0000313" key="2">
    <source>
        <dbReference type="EMBL" id="SES40843.1"/>
    </source>
</evidence>
<reference evidence="3" key="1">
    <citation type="submission" date="2016-10" db="EMBL/GenBank/DDBJ databases">
        <authorList>
            <person name="Varghese N."/>
            <person name="Submissions S."/>
        </authorList>
    </citation>
    <scope>NUCLEOTIDE SEQUENCE [LARGE SCALE GENOMIC DNA]</scope>
    <source>
        <strain evidence="3">CGMCC 1.6963</strain>
    </source>
</reference>
<dbReference type="InterPro" id="IPR019606">
    <property type="entry name" value="GerMN"/>
</dbReference>
<accession>A0A1H9X5F4</accession>
<dbReference type="Proteomes" id="UP000199019">
    <property type="component" value="Unassembled WGS sequence"/>
</dbReference>
<dbReference type="SMART" id="SM00909">
    <property type="entry name" value="Germane"/>
    <property type="match status" value="1"/>
</dbReference>
<feature type="domain" description="GerMN" evidence="1">
    <location>
        <begin position="22"/>
        <end position="110"/>
    </location>
</feature>